<evidence type="ECO:0000256" key="2">
    <source>
        <dbReference type="ARBA" id="ARBA00023172"/>
    </source>
</evidence>
<dbReference type="InterPro" id="IPR013762">
    <property type="entry name" value="Integrase-like_cat_sf"/>
</dbReference>
<dbReference type="InterPro" id="IPR002104">
    <property type="entry name" value="Integrase_catalytic"/>
</dbReference>
<keyword evidence="1" id="KW-0229">DNA integration</keyword>
<dbReference type="CDD" id="cd00397">
    <property type="entry name" value="DNA_BRE_C"/>
    <property type="match status" value="1"/>
</dbReference>
<dbReference type="InterPro" id="IPR050090">
    <property type="entry name" value="Tyrosine_recombinase_XerCD"/>
</dbReference>
<dbReference type="InterPro" id="IPR011010">
    <property type="entry name" value="DNA_brk_join_enz"/>
</dbReference>
<proteinExistence type="predicted"/>
<keyword evidence="5" id="KW-1185">Reference proteome</keyword>
<name>A0ABT2E108_9ENTR</name>
<dbReference type="Proteomes" id="UP001205357">
    <property type="component" value="Unassembled WGS sequence"/>
</dbReference>
<reference evidence="4 5" key="1">
    <citation type="submission" date="2022-04" db="EMBL/GenBank/DDBJ databases">
        <title>Proposal of a three novel species of Scandinavium, Scandinavium hiltneri, Scandinavium manionii, Scandinavium tedordense.</title>
        <authorList>
            <person name="Maddock D.W."/>
            <person name="Brady C.L."/>
            <person name="Denman S."/>
            <person name="Arnold D."/>
        </authorList>
    </citation>
    <scope>NUCLEOTIDE SEQUENCE [LARGE SCALE GENOMIC DNA]</scope>
    <source>
        <strain evidence="4 5">H11S7</strain>
    </source>
</reference>
<dbReference type="Pfam" id="PF00589">
    <property type="entry name" value="Phage_integrase"/>
    <property type="match status" value="1"/>
</dbReference>
<keyword evidence="2" id="KW-0233">DNA recombination</keyword>
<evidence type="ECO:0000256" key="1">
    <source>
        <dbReference type="ARBA" id="ARBA00022908"/>
    </source>
</evidence>
<dbReference type="EMBL" id="JALIGE010000072">
    <property type="protein sequence ID" value="MCS2161572.1"/>
    <property type="molecule type" value="Genomic_DNA"/>
</dbReference>
<protein>
    <submittedName>
        <fullName evidence="4">Site-specific integrase</fullName>
    </submittedName>
</protein>
<dbReference type="RefSeq" id="WP_258988175.1">
    <property type="nucleotide sequence ID" value="NZ_JALIGE010000072.1"/>
</dbReference>
<comment type="caution">
    <text evidence="4">The sequence shown here is derived from an EMBL/GenBank/DDBJ whole genome shotgun (WGS) entry which is preliminary data.</text>
</comment>
<dbReference type="Gene3D" id="1.10.443.10">
    <property type="entry name" value="Intergrase catalytic core"/>
    <property type="match status" value="1"/>
</dbReference>
<gene>
    <name evidence="4" type="ORF">MUU47_10660</name>
</gene>
<accession>A0ABT2E108</accession>
<dbReference type="SUPFAM" id="SSF56349">
    <property type="entry name" value="DNA breaking-rejoining enzymes"/>
    <property type="match status" value="1"/>
</dbReference>
<evidence type="ECO:0000313" key="5">
    <source>
        <dbReference type="Proteomes" id="UP001205357"/>
    </source>
</evidence>
<evidence type="ECO:0000313" key="4">
    <source>
        <dbReference type="EMBL" id="MCS2161572.1"/>
    </source>
</evidence>
<evidence type="ECO:0000259" key="3">
    <source>
        <dbReference type="PROSITE" id="PS51898"/>
    </source>
</evidence>
<dbReference type="PANTHER" id="PTHR30349">
    <property type="entry name" value="PHAGE INTEGRASE-RELATED"/>
    <property type="match status" value="1"/>
</dbReference>
<feature type="domain" description="Tyr recombinase" evidence="3">
    <location>
        <begin position="118"/>
        <end position="302"/>
    </location>
</feature>
<sequence length="306" mass="33460">MARLKLAAKQHDVSIVDVYLNGLAASGRKSMLSLLNHSAAILHTGKKAATYDWSQLRYEHVSKVRVRLLDQDYAIATVNMALAALKGIAQTAFNLQLLDADSLGRIRSVKRAKGDSGHKGRALSQAEVKLLIDAASEHPQPLRQKRDRAIVLTLCGAGLRVGELAALRIEDFCPVTHVLTVRQGKGRKYRQIAVNTAVANAVLGWCEALATQGPLFTGLHRNGQLRERALSSAGITTILWQLGKVAELQPFTPHDLRRTFITRLLEQGADINIVRQLAGHSDISTTALYDKRSKEIQAAVSRALAF</sequence>
<dbReference type="PANTHER" id="PTHR30349:SF64">
    <property type="entry name" value="PROPHAGE INTEGRASE INTD-RELATED"/>
    <property type="match status" value="1"/>
</dbReference>
<organism evidence="4 5">
    <name type="scientific">Scandinavium hiltneri</name>
    <dbReference type="NCBI Taxonomy" id="2926519"/>
    <lineage>
        <taxon>Bacteria</taxon>
        <taxon>Pseudomonadati</taxon>
        <taxon>Pseudomonadota</taxon>
        <taxon>Gammaproteobacteria</taxon>
        <taxon>Enterobacterales</taxon>
        <taxon>Enterobacteriaceae</taxon>
        <taxon>Scandinavium</taxon>
    </lineage>
</organism>
<dbReference type="PROSITE" id="PS51898">
    <property type="entry name" value="TYR_RECOMBINASE"/>
    <property type="match status" value="1"/>
</dbReference>